<protein>
    <submittedName>
        <fullName evidence="1">Uncharacterized protein</fullName>
    </submittedName>
</protein>
<name>A0A455SCR3_9CHLR</name>
<accession>A0A455SCR3</accession>
<organism evidence="1">
    <name type="scientific">Thermosporothrix sp. COM3</name>
    <dbReference type="NCBI Taxonomy" id="2490863"/>
    <lineage>
        <taxon>Bacteria</taxon>
        <taxon>Bacillati</taxon>
        <taxon>Chloroflexota</taxon>
        <taxon>Ktedonobacteria</taxon>
        <taxon>Ktedonobacterales</taxon>
        <taxon>Thermosporotrichaceae</taxon>
        <taxon>Thermosporothrix</taxon>
    </lineage>
</organism>
<evidence type="ECO:0000313" key="1">
    <source>
        <dbReference type="EMBL" id="BBH85270.1"/>
    </source>
</evidence>
<dbReference type="AlphaFoldDB" id="A0A455SCR3"/>
<gene>
    <name evidence="1" type="ORF">KTC_00210</name>
</gene>
<reference evidence="1" key="1">
    <citation type="submission" date="2018-12" db="EMBL/GenBank/DDBJ databases">
        <title>Novel natural products biosynthetic potential of the class Ktedonobacteria.</title>
        <authorList>
            <person name="Zheng Y."/>
            <person name="Saitou A."/>
            <person name="Wang C.M."/>
            <person name="Toyoda A."/>
            <person name="Minakuchi Y."/>
            <person name="Sekiguchi Y."/>
            <person name="Ueda K."/>
            <person name="Takano H."/>
            <person name="Sakai Y."/>
            <person name="Yokota A."/>
            <person name="Yabe S."/>
        </authorList>
    </citation>
    <scope>NUCLEOTIDE SEQUENCE</scope>
    <source>
        <strain evidence="1">COM3</strain>
    </source>
</reference>
<sequence length="76" mass="8794">MEAKQRTNCLRERLPLLRMWHADRRGCAIKDVIGPIERAFCIVEPLQLRQATLCQGDHSRQPQAVFDPAPMTKKRP</sequence>
<dbReference type="EMBL" id="AP019376">
    <property type="protein sequence ID" value="BBH85270.1"/>
    <property type="molecule type" value="Genomic_DNA"/>
</dbReference>
<proteinExistence type="predicted"/>